<accession>A0A1J9S566</accession>
<gene>
    <name evidence="3" type="ORF">BKCO1_21000109</name>
</gene>
<proteinExistence type="predicted"/>
<dbReference type="InterPro" id="IPR045246">
    <property type="entry name" value="Piwi_ago-like"/>
</dbReference>
<name>A0A1J9S566_9PEZI</name>
<keyword evidence="4" id="KW-1185">Reference proteome</keyword>
<feature type="region of interest" description="Disordered" evidence="1">
    <location>
        <begin position="50"/>
        <end position="112"/>
    </location>
</feature>
<dbReference type="AlphaFoldDB" id="A0A1J9S566"/>
<dbReference type="Pfam" id="PF02171">
    <property type="entry name" value="Piwi"/>
    <property type="match status" value="1"/>
</dbReference>
<dbReference type="CDD" id="cd02846">
    <property type="entry name" value="PAZ_argonaute_like"/>
    <property type="match status" value="1"/>
</dbReference>
<evidence type="ECO:0000256" key="1">
    <source>
        <dbReference type="SAM" id="MobiDB-lite"/>
    </source>
</evidence>
<dbReference type="GO" id="GO:0003723">
    <property type="term" value="F:RNA binding"/>
    <property type="evidence" value="ECO:0007669"/>
    <property type="project" value="InterPro"/>
</dbReference>
<evidence type="ECO:0000313" key="3">
    <source>
        <dbReference type="EMBL" id="OJD34765.1"/>
    </source>
</evidence>
<evidence type="ECO:0000259" key="2">
    <source>
        <dbReference type="PROSITE" id="PS50822"/>
    </source>
</evidence>
<dbReference type="PANTHER" id="PTHR22891">
    <property type="entry name" value="EUKARYOTIC TRANSLATION INITIATION FACTOR 2C"/>
    <property type="match status" value="1"/>
</dbReference>
<dbReference type="SUPFAM" id="SSF101690">
    <property type="entry name" value="PAZ domain"/>
    <property type="match status" value="1"/>
</dbReference>
<dbReference type="InterPro" id="IPR003165">
    <property type="entry name" value="Piwi"/>
</dbReference>
<dbReference type="InterPro" id="IPR012337">
    <property type="entry name" value="RNaseH-like_sf"/>
</dbReference>
<feature type="region of interest" description="Disordered" evidence="1">
    <location>
        <begin position="967"/>
        <end position="1007"/>
    </location>
</feature>
<dbReference type="RefSeq" id="XP_020131025.1">
    <property type="nucleotide sequence ID" value="XM_020272618.1"/>
</dbReference>
<dbReference type="Pfam" id="PF16488">
    <property type="entry name" value="ArgoL2"/>
    <property type="match status" value="1"/>
</dbReference>
<dbReference type="InterPro" id="IPR014811">
    <property type="entry name" value="ArgoL1"/>
</dbReference>
<dbReference type="Pfam" id="PF02170">
    <property type="entry name" value="PAZ"/>
    <property type="match status" value="1"/>
</dbReference>
<comment type="caution">
    <text evidence="3">The sequence shown here is derived from an EMBL/GenBank/DDBJ whole genome shotgun (WGS) entry which is preliminary data.</text>
</comment>
<dbReference type="Gene3D" id="2.170.260.10">
    <property type="entry name" value="paz domain"/>
    <property type="match status" value="1"/>
</dbReference>
<dbReference type="STRING" id="236234.A0A1J9S566"/>
<dbReference type="SMART" id="SM00950">
    <property type="entry name" value="Piwi"/>
    <property type="match status" value="1"/>
</dbReference>
<feature type="domain" description="Piwi" evidence="2">
    <location>
        <begin position="661"/>
        <end position="971"/>
    </location>
</feature>
<dbReference type="GeneID" id="31012877"/>
<reference evidence="3 4" key="1">
    <citation type="submission" date="2016-10" db="EMBL/GenBank/DDBJ databases">
        <title>Proteomics and genomics reveal pathogen-plant mechanisms compatible with a hemibiotrophic lifestyle of Diplodia corticola.</title>
        <authorList>
            <person name="Fernandes I."/>
            <person name="De Jonge R."/>
            <person name="Van De Peer Y."/>
            <person name="Devreese B."/>
            <person name="Alves A."/>
            <person name="Esteves A.C."/>
        </authorList>
    </citation>
    <scope>NUCLEOTIDE SEQUENCE [LARGE SCALE GENOMIC DNA]</scope>
    <source>
        <strain evidence="3 4">CBS 112549</strain>
    </source>
</reference>
<dbReference type="InterPro" id="IPR032474">
    <property type="entry name" value="Argonaute_N"/>
</dbReference>
<dbReference type="Proteomes" id="UP000183809">
    <property type="component" value="Unassembled WGS sequence"/>
</dbReference>
<dbReference type="EMBL" id="MNUE01000021">
    <property type="protein sequence ID" value="OJD34765.1"/>
    <property type="molecule type" value="Genomic_DNA"/>
</dbReference>
<dbReference type="SMART" id="SM01163">
    <property type="entry name" value="DUF1785"/>
    <property type="match status" value="1"/>
</dbReference>
<dbReference type="Gene3D" id="3.30.420.10">
    <property type="entry name" value="Ribonuclease H-like superfamily/Ribonuclease H"/>
    <property type="match status" value="1"/>
</dbReference>
<dbReference type="CDD" id="cd04657">
    <property type="entry name" value="Piwi_ago-like"/>
    <property type="match status" value="1"/>
</dbReference>
<sequence length="1019" mass="113518">MSAPPSLRTSNPSFMSPRDKALASVSHVTLPQSYKLFKSAGRMNFAMAGAGKRRARLQAAASSCGEPSSSEDKTSQSPGVQRNSPEHLSESRSSPQSLPRFDGNADPQRPGATFEISSRNVLDSLGVAAHYSSQGLVVPDFIPRRPGKLNMQGKEVPVKLNSFNVTQVPTKPVYQYDVNIGSGTEKRGLVMNVWESKTVKAKIGNGWLFDGNKIAWSLHKMDSITLEVDLDVERGRNPREDRKGKNKHRFHMRSTKILRFDLLGAYLGGKADYGNEITEAIIFLDHLMRETPSGKFTKIKKSFFARGQARLSLTGAIEAFKGVFSSIRVATSPANKPCLTVTVDVANGTFFQDGRLHEVVMHMLNLSNPQALISAYAKAQDNWDRSMLKTNLKRLSKVRVVVGHRGVDRETKGLPVYTIDKIMSRTPQQHKIEIRDGESRQWMTVSDYFRRKYNITVLAGLPLVKMTKKDIYMPLEVCKIEQNQRYPFKLNEKQTSNMIKFAVTPPKERWASIDHGLGMLNWPSDPALAHFGLKIDPKPVVVKARQLQPPQVTFGGTGNQAHVAPNEAGKGRWMLLGKKFLSKNTVPLKSWGVCVIQGRGSVDAESAKRFFTRFIEVYKKHGGEVVNSKFQLMQGNLQQGTEMVTNVWNATGNMNQFRPQLLFFVVPDRNSETYNRIKKICECRLGVVTQFLQSAHVMKNQDQYHSNVCMKVNAKLGGFTSRAQGALAKIAPSNAKIKTMAIGADVSHPAPGALKDGSTGSFAAITMSLDLSLTRYAAQCDTNGFRVEMISTPNINNLLGRMVTHWMTGVGEGKLPERIIYFRDGVSEPQYQHVLDQEVRDIRSLLRRLSPKSIPQLVVIVASKRHHVRFFPEGRNGDRNGNPNPGTLVETGVTHPFQFDFYLCAHSAIKGTARPVHYTVLMNEAKMSSEEIQQMIFEHSFQYIRSTTPVSLFPAVYYAHLASQRARGHASDGNPSSGKKQTTEPKETATSTSEKTPTEVAPITPMNNNQGIDFSMWYI</sequence>
<dbReference type="InterPro" id="IPR036085">
    <property type="entry name" value="PAZ_dom_sf"/>
</dbReference>
<dbReference type="Pfam" id="PF16486">
    <property type="entry name" value="ArgoN"/>
    <property type="match status" value="1"/>
</dbReference>
<protein>
    <submittedName>
        <fullName evidence="3">Piwi domain-containing protein</fullName>
    </submittedName>
</protein>
<dbReference type="Gene3D" id="3.40.50.2300">
    <property type="match status" value="1"/>
</dbReference>
<dbReference type="InterPro" id="IPR036397">
    <property type="entry name" value="RNaseH_sf"/>
</dbReference>
<dbReference type="InterPro" id="IPR003100">
    <property type="entry name" value="PAZ_dom"/>
</dbReference>
<dbReference type="PROSITE" id="PS50822">
    <property type="entry name" value="PIWI"/>
    <property type="match status" value="1"/>
</dbReference>
<dbReference type="Pfam" id="PF08699">
    <property type="entry name" value="ArgoL1"/>
    <property type="match status" value="1"/>
</dbReference>
<evidence type="ECO:0000313" key="4">
    <source>
        <dbReference type="Proteomes" id="UP000183809"/>
    </source>
</evidence>
<organism evidence="3 4">
    <name type="scientific">Diplodia corticola</name>
    <dbReference type="NCBI Taxonomy" id="236234"/>
    <lineage>
        <taxon>Eukaryota</taxon>
        <taxon>Fungi</taxon>
        <taxon>Dikarya</taxon>
        <taxon>Ascomycota</taxon>
        <taxon>Pezizomycotina</taxon>
        <taxon>Dothideomycetes</taxon>
        <taxon>Dothideomycetes incertae sedis</taxon>
        <taxon>Botryosphaeriales</taxon>
        <taxon>Botryosphaeriaceae</taxon>
        <taxon>Diplodia</taxon>
    </lineage>
</organism>
<dbReference type="InterPro" id="IPR032472">
    <property type="entry name" value="ArgoL2"/>
</dbReference>
<dbReference type="SUPFAM" id="SSF53098">
    <property type="entry name" value="Ribonuclease H-like"/>
    <property type="match status" value="1"/>
</dbReference>
<dbReference type="OrthoDB" id="10252740at2759"/>